<accession>M7APW3</accession>
<organism evidence="2 3">
    <name type="scientific">Chelonia mydas</name>
    <name type="common">Green sea-turtle</name>
    <name type="synonym">Chelonia agassizi</name>
    <dbReference type="NCBI Taxonomy" id="8469"/>
    <lineage>
        <taxon>Eukaryota</taxon>
        <taxon>Metazoa</taxon>
        <taxon>Chordata</taxon>
        <taxon>Craniata</taxon>
        <taxon>Vertebrata</taxon>
        <taxon>Euteleostomi</taxon>
        <taxon>Archelosauria</taxon>
        <taxon>Testudinata</taxon>
        <taxon>Testudines</taxon>
        <taxon>Cryptodira</taxon>
        <taxon>Durocryptodira</taxon>
        <taxon>Americhelydia</taxon>
        <taxon>Chelonioidea</taxon>
        <taxon>Cheloniidae</taxon>
        <taxon>Chelonia</taxon>
    </lineage>
</organism>
<evidence type="ECO:0000256" key="1">
    <source>
        <dbReference type="SAM" id="MobiDB-lite"/>
    </source>
</evidence>
<protein>
    <submittedName>
        <fullName evidence="2">Uncharacterized protein</fullName>
    </submittedName>
</protein>
<feature type="region of interest" description="Disordered" evidence="1">
    <location>
        <begin position="1"/>
        <end position="62"/>
    </location>
</feature>
<reference evidence="3" key="1">
    <citation type="journal article" date="2013" name="Nat. Genet.">
        <title>The draft genomes of soft-shell turtle and green sea turtle yield insights into the development and evolution of the turtle-specific body plan.</title>
        <authorList>
            <person name="Wang Z."/>
            <person name="Pascual-Anaya J."/>
            <person name="Zadissa A."/>
            <person name="Li W."/>
            <person name="Niimura Y."/>
            <person name="Huang Z."/>
            <person name="Li C."/>
            <person name="White S."/>
            <person name="Xiong Z."/>
            <person name="Fang D."/>
            <person name="Wang B."/>
            <person name="Ming Y."/>
            <person name="Chen Y."/>
            <person name="Zheng Y."/>
            <person name="Kuraku S."/>
            <person name="Pignatelli M."/>
            <person name="Herrero J."/>
            <person name="Beal K."/>
            <person name="Nozawa M."/>
            <person name="Li Q."/>
            <person name="Wang J."/>
            <person name="Zhang H."/>
            <person name="Yu L."/>
            <person name="Shigenobu S."/>
            <person name="Wang J."/>
            <person name="Liu J."/>
            <person name="Flicek P."/>
            <person name="Searle S."/>
            <person name="Wang J."/>
            <person name="Kuratani S."/>
            <person name="Yin Y."/>
            <person name="Aken B."/>
            <person name="Zhang G."/>
            <person name="Irie N."/>
        </authorList>
    </citation>
    <scope>NUCLEOTIDE SEQUENCE [LARGE SCALE GENOMIC DNA]</scope>
</reference>
<sequence>MGLIEKPQKEHPGPGGMPRASRTAIEWALERDPAPAPANAQPLTPDGYGPNGGIPRNVTPPLIPKNEKWNCRDLDRYLEQHLDLDLGQDDDRRREQSRVRDLLLDGNRRADRWRDRDQCRESEQCCKYNWRCEGKWCRDCEWRREWEKCQEWDWCCGLSNGAEGWIRASRTYRHRCLGMRLRGCRCLHGNKIPCSRKGIRGGRQLDLNHALCRGVQGHRTQRFSPGGRSQWCRSRRLCP</sequence>
<gene>
    <name evidence="2" type="ORF">UY3_15609</name>
</gene>
<evidence type="ECO:0000313" key="3">
    <source>
        <dbReference type="Proteomes" id="UP000031443"/>
    </source>
</evidence>
<dbReference type="EMBL" id="KB571335">
    <property type="protein sequence ID" value="EMP27301.1"/>
    <property type="molecule type" value="Genomic_DNA"/>
</dbReference>
<proteinExistence type="predicted"/>
<dbReference type="AlphaFoldDB" id="M7APW3"/>
<evidence type="ECO:0000313" key="2">
    <source>
        <dbReference type="EMBL" id="EMP27301.1"/>
    </source>
</evidence>
<dbReference type="Proteomes" id="UP000031443">
    <property type="component" value="Unassembled WGS sequence"/>
</dbReference>
<name>M7APW3_CHEMY</name>
<keyword evidence="3" id="KW-1185">Reference proteome</keyword>
<feature type="compositionally biased region" description="Basic and acidic residues" evidence="1">
    <location>
        <begin position="1"/>
        <end position="12"/>
    </location>
</feature>